<dbReference type="Proteomes" id="UP000002945">
    <property type="component" value="Unassembled WGS sequence"/>
</dbReference>
<proteinExistence type="predicted"/>
<evidence type="ECO:0000313" key="1">
    <source>
        <dbReference type="EMBL" id="EDP95171.1"/>
    </source>
</evidence>
<comment type="caution">
    <text evidence="1">The sequence shown here is derived from an EMBL/GenBank/DDBJ whole genome shotgun (WGS) entry which is preliminary data.</text>
</comment>
<name>A9E5E5_9FLAO</name>
<reference evidence="1 2" key="1">
    <citation type="journal article" date="2011" name="J. Bacteriol.">
        <title>Genome sequence of the algicidal bacterium Kordia algicida OT-1.</title>
        <authorList>
            <person name="Lee H.S."/>
            <person name="Kang S.G."/>
            <person name="Kwon K.K."/>
            <person name="Lee J.H."/>
            <person name="Kim S.J."/>
        </authorList>
    </citation>
    <scope>NUCLEOTIDE SEQUENCE [LARGE SCALE GENOMIC DNA]</scope>
    <source>
        <strain evidence="1 2">OT-1</strain>
    </source>
</reference>
<protein>
    <recommendedName>
        <fullName evidence="3">PKD domain-containing protein</fullName>
    </recommendedName>
</protein>
<evidence type="ECO:0008006" key="3">
    <source>
        <dbReference type="Google" id="ProtNLM"/>
    </source>
</evidence>
<sequence>MKNLKINVLAIILIMLASCTHDDDVKLEDNSSVALKNQSTNVQMPYVDSNGILFFNDQAHIDQYYEFLGDMVDAEQENPNANNLDIDTILDQFEAQYSGFTSFRKTFNQQYNFNNQGYSKQQIVSIFENTFIKGLEKSIFNEYHELGIGNKIYVYLSEDIAVAFDKNEQSILNELRGTPKGTDDLPATILATHYQEIELISDNTSLGTMMHLDVDYNLAYDSYPILQNEDCDVFNKALGMNLTETIKNDEGAIESTSTYAYEFANITIDWGDGSTPTVSNYSTYSGDLLWHTYTSVGTFYATVTIGFYDLNGDYQTMSDPKTVIVESACSEANGTVTDTANDSSWLLVGELIVSNGFFGSSRIEGTSNAFKKDGGSWVRASRRKHKPYLKVYVSGIFRDANCTVKDHKEGTAQSTHANEKIKIKSKLWNSYDHSNGDIYSEHRLQKGDTYLSIDLVYNPC</sequence>
<dbReference type="HOGENOM" id="CLU_594184_0_0_10"/>
<gene>
    <name evidence="1" type="ORF">KAOT1_06797</name>
</gene>
<dbReference type="PROSITE" id="PS51257">
    <property type="entry name" value="PROKAR_LIPOPROTEIN"/>
    <property type="match status" value="1"/>
</dbReference>
<dbReference type="EMBL" id="ABIB01000010">
    <property type="protein sequence ID" value="EDP95171.1"/>
    <property type="molecule type" value="Genomic_DNA"/>
</dbReference>
<keyword evidence="2" id="KW-1185">Reference proteome</keyword>
<accession>A9E5E5</accession>
<dbReference type="OrthoDB" id="839757at2"/>
<dbReference type="RefSeq" id="WP_007093927.1">
    <property type="nucleotide sequence ID" value="NZ_CP142125.1"/>
</dbReference>
<evidence type="ECO:0000313" key="2">
    <source>
        <dbReference type="Proteomes" id="UP000002945"/>
    </source>
</evidence>
<dbReference type="AlphaFoldDB" id="A9E5E5"/>
<organism evidence="1 2">
    <name type="scientific">Kordia algicida OT-1</name>
    <dbReference type="NCBI Taxonomy" id="391587"/>
    <lineage>
        <taxon>Bacteria</taxon>
        <taxon>Pseudomonadati</taxon>
        <taxon>Bacteroidota</taxon>
        <taxon>Flavobacteriia</taxon>
        <taxon>Flavobacteriales</taxon>
        <taxon>Flavobacteriaceae</taxon>
        <taxon>Kordia</taxon>
    </lineage>
</organism>